<dbReference type="EMBL" id="CP021425">
    <property type="protein sequence ID" value="ARU56166.1"/>
    <property type="molecule type" value="Genomic_DNA"/>
</dbReference>
<comment type="subcellular location">
    <subcellularLocation>
        <location evidence="1">Cell membrane</location>
        <topology evidence="1">Multi-pass membrane protein</topology>
    </subcellularLocation>
</comment>
<dbReference type="InterPro" id="IPR019127">
    <property type="entry name" value="Exosortase"/>
</dbReference>
<evidence type="ECO:0000259" key="9">
    <source>
        <dbReference type="Pfam" id="PF11984"/>
    </source>
</evidence>
<evidence type="ECO:0000256" key="1">
    <source>
        <dbReference type="ARBA" id="ARBA00004651"/>
    </source>
</evidence>
<keyword evidence="3" id="KW-0645">Protease</keyword>
<keyword evidence="6 8" id="KW-1133">Transmembrane helix</keyword>
<dbReference type="InterPro" id="IPR013426">
    <property type="entry name" value="EpsH-like"/>
</dbReference>
<feature type="transmembrane region" description="Helical" evidence="8">
    <location>
        <begin position="302"/>
        <end position="319"/>
    </location>
</feature>
<keyword evidence="4 8" id="KW-0812">Transmembrane</keyword>
<dbReference type="OrthoDB" id="9797363at2"/>
<evidence type="ECO:0000256" key="4">
    <source>
        <dbReference type="ARBA" id="ARBA00022692"/>
    </source>
</evidence>
<feature type="transmembrane region" description="Helical" evidence="8">
    <location>
        <begin position="20"/>
        <end position="39"/>
    </location>
</feature>
<feature type="transmembrane region" description="Helical" evidence="8">
    <location>
        <begin position="260"/>
        <end position="282"/>
    </location>
</feature>
<feature type="transmembrane region" description="Helical" evidence="8">
    <location>
        <begin position="54"/>
        <end position="71"/>
    </location>
</feature>
<dbReference type="RefSeq" id="WP_087461188.1">
    <property type="nucleotide sequence ID" value="NZ_CP021425.1"/>
</dbReference>
<gene>
    <name evidence="10" type="ORF">OLMES_2093</name>
</gene>
<organism evidence="10 11">
    <name type="scientific">Oleiphilus messinensis</name>
    <dbReference type="NCBI Taxonomy" id="141451"/>
    <lineage>
        <taxon>Bacteria</taxon>
        <taxon>Pseudomonadati</taxon>
        <taxon>Pseudomonadota</taxon>
        <taxon>Gammaproteobacteria</taxon>
        <taxon>Oceanospirillales</taxon>
        <taxon>Oleiphilaceae</taxon>
        <taxon>Oleiphilus</taxon>
    </lineage>
</organism>
<dbReference type="NCBIfam" id="TIGR04178">
    <property type="entry name" value="exo_archaeo"/>
    <property type="match status" value="1"/>
</dbReference>
<dbReference type="GO" id="GO:0005886">
    <property type="term" value="C:plasma membrane"/>
    <property type="evidence" value="ECO:0007669"/>
    <property type="project" value="UniProtKB-SubCell"/>
</dbReference>
<keyword evidence="2" id="KW-1003">Cell membrane</keyword>
<evidence type="ECO:0000256" key="3">
    <source>
        <dbReference type="ARBA" id="ARBA00022670"/>
    </source>
</evidence>
<protein>
    <submittedName>
        <fullName evidence="10">Exosortase</fullName>
    </submittedName>
</protein>
<evidence type="ECO:0000313" key="10">
    <source>
        <dbReference type="EMBL" id="ARU56166.1"/>
    </source>
</evidence>
<dbReference type="KEGG" id="ome:OLMES_2093"/>
<feature type="transmembrane region" description="Helical" evidence="8">
    <location>
        <begin position="131"/>
        <end position="147"/>
    </location>
</feature>
<reference evidence="10 11" key="1">
    <citation type="submission" date="2017-05" db="EMBL/GenBank/DDBJ databases">
        <title>Genomic insights into alkan degradation activity of Oleiphilus messinensis.</title>
        <authorList>
            <person name="Kozyavkin S.A."/>
            <person name="Slesarev A.I."/>
            <person name="Golyshin P.N."/>
            <person name="Korzhenkov A."/>
            <person name="Golyshina O.N."/>
            <person name="Toshchakov S.V."/>
        </authorList>
    </citation>
    <scope>NUCLEOTIDE SEQUENCE [LARGE SCALE GENOMIC DNA]</scope>
    <source>
        <strain evidence="10 11">ME102</strain>
    </source>
</reference>
<evidence type="ECO:0000256" key="5">
    <source>
        <dbReference type="ARBA" id="ARBA00022801"/>
    </source>
</evidence>
<feature type="transmembrane region" description="Helical" evidence="8">
    <location>
        <begin position="83"/>
        <end position="100"/>
    </location>
</feature>
<feature type="transmembrane region" description="Helical" evidence="8">
    <location>
        <begin position="224"/>
        <end position="248"/>
    </location>
</feature>
<dbReference type="Proteomes" id="UP000196027">
    <property type="component" value="Chromosome"/>
</dbReference>
<dbReference type="Pfam" id="PF09721">
    <property type="entry name" value="Exosortase_EpsH"/>
    <property type="match status" value="1"/>
</dbReference>
<dbReference type="AlphaFoldDB" id="A0A1Y0I8R6"/>
<dbReference type="InterPro" id="IPR026392">
    <property type="entry name" value="Exo/Archaeosortase_dom"/>
</dbReference>
<evidence type="ECO:0000256" key="7">
    <source>
        <dbReference type="ARBA" id="ARBA00023136"/>
    </source>
</evidence>
<evidence type="ECO:0000256" key="8">
    <source>
        <dbReference type="SAM" id="Phobius"/>
    </source>
</evidence>
<name>A0A1Y0I8R6_9GAMM</name>
<proteinExistence type="predicted"/>
<feature type="transmembrane region" description="Helical" evidence="8">
    <location>
        <begin position="106"/>
        <end position="124"/>
    </location>
</feature>
<dbReference type="InterPro" id="IPR014263">
    <property type="entry name" value="Methanolan_biosynth_EpsI"/>
</dbReference>
<keyword evidence="7 8" id="KW-0472">Membrane</keyword>
<evidence type="ECO:0000313" key="11">
    <source>
        <dbReference type="Proteomes" id="UP000196027"/>
    </source>
</evidence>
<evidence type="ECO:0000256" key="2">
    <source>
        <dbReference type="ARBA" id="ARBA00022475"/>
    </source>
</evidence>
<dbReference type="InterPro" id="IPR017540">
    <property type="entry name" value="Exosortase-1"/>
</dbReference>
<accession>A0A1Y0I8R6</accession>
<dbReference type="Pfam" id="PF11984">
    <property type="entry name" value="DUF3485"/>
    <property type="match status" value="1"/>
</dbReference>
<keyword evidence="5" id="KW-0378">Hydrolase</keyword>
<dbReference type="GO" id="GO:0008233">
    <property type="term" value="F:peptidase activity"/>
    <property type="evidence" value="ECO:0007669"/>
    <property type="project" value="UniProtKB-KW"/>
</dbReference>
<dbReference type="NCBIfam" id="TIGR03109">
    <property type="entry name" value="exosort_XrtA"/>
    <property type="match status" value="1"/>
</dbReference>
<feature type="domain" description="Methanolan biosynthesis EpsI" evidence="9">
    <location>
        <begin position="381"/>
        <end position="509"/>
    </location>
</feature>
<keyword evidence="11" id="KW-1185">Reference proteome</keyword>
<sequence length="515" mass="57173">MADTDYAHNYPMDNLATVRFRYFLICLGVSIVAVSAVYFPTAVSLVEIWGRSDTFAHCYFVLPAVAYLVWSHRNRLTAPFASSPLWALWLFPISGLWLVASLVDVIVVQQICFVAMIIVCLMSLMGLRASNNILFPIFLLMLAVPIGEELVPTMIQFTADFTVGTLRFMGYPVFREGNHFSLPTGNWSVVEACSGVRYLIASFAIGLVYAYLTYRSFWRRTGFIALSILVPVIANGIRAVIIVLLGHYSNMQIATGADHLIYGWIFFGFVMFLMFWLGGFWSETESAQAAPDQSSSDEPVQYRAPSLLLAGGIIVVGLLSGKLWMADIQANIGSESTLAQIEVDTSWLDRLELCVSCRGGYKPRYEAADHLTDVKITEGEARDIAVYKATYFWGGVHGELINSQNLLVDSEDDNGSILLRGETVALEEGVNLARMLISGRDQYIVYYWSTIAGKPFDSAIEGKLNEAIHKLSGMPFTSEFTAVSAAYDIDQEKVDAKLRKFLRNNADQLGLALDK</sequence>
<dbReference type="NCBIfam" id="TIGR02602">
    <property type="entry name" value="8TM_EpsH"/>
    <property type="match status" value="1"/>
</dbReference>
<evidence type="ECO:0000256" key="6">
    <source>
        <dbReference type="ARBA" id="ARBA00022989"/>
    </source>
</evidence>
<dbReference type="GO" id="GO:0006508">
    <property type="term" value="P:proteolysis"/>
    <property type="evidence" value="ECO:0007669"/>
    <property type="project" value="UniProtKB-KW"/>
</dbReference>
<feature type="transmembrane region" description="Helical" evidence="8">
    <location>
        <begin position="195"/>
        <end position="212"/>
    </location>
</feature>